<dbReference type="SMART" id="SM00382">
    <property type="entry name" value="AAA"/>
    <property type="match status" value="2"/>
</dbReference>
<accession>A0ABR9A5N3</accession>
<dbReference type="Pfam" id="PF07724">
    <property type="entry name" value="AAA_2"/>
    <property type="match status" value="1"/>
</dbReference>
<dbReference type="InterPro" id="IPR058680">
    <property type="entry name" value="NBD_SMAX1-like"/>
</dbReference>
<evidence type="ECO:0000256" key="4">
    <source>
        <dbReference type="ARBA" id="ARBA00022840"/>
    </source>
</evidence>
<dbReference type="Gene3D" id="1.10.1780.10">
    <property type="entry name" value="Clp, N-terminal domain"/>
    <property type="match status" value="1"/>
</dbReference>
<dbReference type="RefSeq" id="WP_191943899.1">
    <property type="nucleotide sequence ID" value="NZ_JACYNP010000003.1"/>
</dbReference>
<protein>
    <submittedName>
        <fullName evidence="9">Type VI secretion system ATPase TssH</fullName>
    </submittedName>
</protein>
<dbReference type="InterPro" id="IPR003593">
    <property type="entry name" value="AAA+_ATPase"/>
</dbReference>
<evidence type="ECO:0000256" key="5">
    <source>
        <dbReference type="ARBA" id="ARBA00023186"/>
    </source>
</evidence>
<keyword evidence="3" id="KW-0547">Nucleotide-binding</keyword>
<evidence type="ECO:0000313" key="9">
    <source>
        <dbReference type="EMBL" id="MBD8121358.1"/>
    </source>
</evidence>
<evidence type="ECO:0000256" key="6">
    <source>
        <dbReference type="PROSITE-ProRule" id="PRU01251"/>
    </source>
</evidence>
<dbReference type="InterPro" id="IPR018368">
    <property type="entry name" value="ClpA/B_CS1"/>
</dbReference>
<evidence type="ECO:0000256" key="7">
    <source>
        <dbReference type="SAM" id="Coils"/>
    </source>
</evidence>
<keyword evidence="5" id="KW-0143">Chaperone</keyword>
<dbReference type="SUPFAM" id="SSF52540">
    <property type="entry name" value="P-loop containing nucleoside triphosphate hydrolases"/>
    <property type="match status" value="2"/>
</dbReference>
<dbReference type="NCBIfam" id="TIGR03345">
    <property type="entry name" value="VI_ClpV1"/>
    <property type="match status" value="1"/>
</dbReference>
<dbReference type="PROSITE" id="PS51903">
    <property type="entry name" value="CLP_R"/>
    <property type="match status" value="1"/>
</dbReference>
<evidence type="ECO:0000259" key="8">
    <source>
        <dbReference type="PROSITE" id="PS51903"/>
    </source>
</evidence>
<dbReference type="PRINTS" id="PR00300">
    <property type="entry name" value="CLPPROTEASEA"/>
</dbReference>
<keyword evidence="7" id="KW-0175">Coiled coil</keyword>
<gene>
    <name evidence="9" type="primary">tssH</name>
    <name evidence="9" type="ORF">IFT62_09055</name>
</gene>
<evidence type="ECO:0000256" key="3">
    <source>
        <dbReference type="ARBA" id="ARBA00022741"/>
    </source>
</evidence>
<dbReference type="Pfam" id="PF23569">
    <property type="entry name" value="NBD_SMAX1"/>
    <property type="match status" value="1"/>
</dbReference>
<keyword evidence="2 6" id="KW-0677">Repeat</keyword>
<dbReference type="InterPro" id="IPR019489">
    <property type="entry name" value="Clp_ATPase_C"/>
</dbReference>
<keyword evidence="10" id="KW-1185">Reference proteome</keyword>
<dbReference type="InterPro" id="IPR036628">
    <property type="entry name" value="Clp_N_dom_sf"/>
</dbReference>
<dbReference type="PANTHER" id="PTHR11638">
    <property type="entry name" value="ATP-DEPENDENT CLP PROTEASE"/>
    <property type="match status" value="1"/>
</dbReference>
<dbReference type="Proteomes" id="UP000625247">
    <property type="component" value="Unassembled WGS sequence"/>
</dbReference>
<organism evidence="9 10">
    <name type="scientific">Pseudomonas lutea</name>
    <dbReference type="NCBI Taxonomy" id="243924"/>
    <lineage>
        <taxon>Bacteria</taxon>
        <taxon>Pseudomonadati</taxon>
        <taxon>Pseudomonadota</taxon>
        <taxon>Gammaproteobacteria</taxon>
        <taxon>Pseudomonadales</taxon>
        <taxon>Pseudomonadaceae</taxon>
        <taxon>Pseudomonas</taxon>
    </lineage>
</organism>
<feature type="coiled-coil region" evidence="7">
    <location>
        <begin position="445"/>
        <end position="496"/>
    </location>
</feature>
<dbReference type="InterPro" id="IPR050130">
    <property type="entry name" value="ClpA_ClpB"/>
</dbReference>
<dbReference type="SUPFAM" id="SSF81923">
    <property type="entry name" value="Double Clp-N motif"/>
    <property type="match status" value="1"/>
</dbReference>
<dbReference type="Pfam" id="PF02861">
    <property type="entry name" value="Clp_N"/>
    <property type="match status" value="1"/>
</dbReference>
<dbReference type="Gene3D" id="3.40.50.300">
    <property type="entry name" value="P-loop containing nucleotide triphosphate hydrolases"/>
    <property type="match status" value="3"/>
</dbReference>
<dbReference type="InterPro" id="IPR003959">
    <property type="entry name" value="ATPase_AAA_core"/>
</dbReference>
<reference evidence="9 10" key="1">
    <citation type="journal article" date="2020" name="FEMS Microbiol. Ecol.">
        <title>Temporal dynamics of bacterial communities during seed development and maturation.</title>
        <authorList>
            <person name="Chesneau G."/>
            <person name="Torres-Cortes G."/>
            <person name="Briand M."/>
            <person name="Darrasse A."/>
            <person name="Preveaux A."/>
            <person name="Marais C."/>
            <person name="Jacques M.A."/>
            <person name="Shade A."/>
            <person name="Barret M."/>
        </authorList>
    </citation>
    <scope>NUCLEOTIDE SEQUENCE [LARGE SCALE GENOMIC DNA]</scope>
    <source>
        <strain evidence="9 10">CFBP13723</strain>
    </source>
</reference>
<evidence type="ECO:0000256" key="1">
    <source>
        <dbReference type="ARBA" id="ARBA00008675"/>
    </source>
</evidence>
<evidence type="ECO:0000256" key="2">
    <source>
        <dbReference type="ARBA" id="ARBA00022737"/>
    </source>
</evidence>
<dbReference type="InterPro" id="IPR041546">
    <property type="entry name" value="ClpA/ClpB_AAA_lid"/>
</dbReference>
<dbReference type="Pfam" id="PF17871">
    <property type="entry name" value="AAA_lid_9"/>
    <property type="match status" value="1"/>
</dbReference>
<dbReference type="InterPro" id="IPR027417">
    <property type="entry name" value="P-loop_NTPase"/>
</dbReference>
<dbReference type="Gene3D" id="1.10.8.60">
    <property type="match status" value="1"/>
</dbReference>
<keyword evidence="4" id="KW-0067">ATP-binding</keyword>
<dbReference type="InterPro" id="IPR004176">
    <property type="entry name" value="Clp_R_N"/>
</dbReference>
<dbReference type="CDD" id="cd00009">
    <property type="entry name" value="AAA"/>
    <property type="match status" value="1"/>
</dbReference>
<dbReference type="PROSITE" id="PS00870">
    <property type="entry name" value="CLPAB_1"/>
    <property type="match status" value="1"/>
</dbReference>
<proteinExistence type="inferred from homology"/>
<dbReference type="InterPro" id="IPR001270">
    <property type="entry name" value="ClpA/B"/>
</dbReference>
<evidence type="ECO:0000313" key="10">
    <source>
        <dbReference type="Proteomes" id="UP000625247"/>
    </source>
</evidence>
<comment type="caution">
    <text evidence="9">The sequence shown here is derived from an EMBL/GenBank/DDBJ whole genome shotgun (WGS) entry which is preliminary data.</text>
</comment>
<dbReference type="SMART" id="SM01086">
    <property type="entry name" value="ClpB_D2-small"/>
    <property type="match status" value="1"/>
</dbReference>
<dbReference type="InterPro" id="IPR017729">
    <property type="entry name" value="ATPase_T6SS_ClpV1"/>
</dbReference>
<dbReference type="Pfam" id="PF10431">
    <property type="entry name" value="ClpB_D2-small"/>
    <property type="match status" value="1"/>
</dbReference>
<dbReference type="PANTHER" id="PTHR11638:SF184">
    <property type="entry name" value="ATPASE WITH CHAPERONE ACTIVITY"/>
    <property type="match status" value="1"/>
</dbReference>
<dbReference type="CDD" id="cd19499">
    <property type="entry name" value="RecA-like_ClpB_Hsp104-like"/>
    <property type="match status" value="1"/>
</dbReference>
<comment type="similarity">
    <text evidence="1">Belongs to the ClpA/ClpB family.</text>
</comment>
<name>A0ABR9A5N3_9PSED</name>
<sequence length="889" mass="97632">MAEISRVALFGKLNSLCYQAIESSTVFCKLRGNPYVELVHWLHQLLQANDSDLLRFVRHFEIDPARLAGDLTAALDRLPRGSTSISDLAPQLEETVERGWVFATLLFGETQVRSGHLLVALLKDPRLRRELLGMSAEFVKLKADDVVEHFQAVLKDSPEARLQASDGFQIDGTAAHGEASGALAPAAMGRQEALRRFTVDLTEQARSGSMDPIVGRDDEIRQVIDILMRRRQNNPILVGEAGVGKTAVVEGFAQRIVRGDVPPALREVQLLALDVGLLQAGASMKGEFEQRLRSVIDEVQASASPIILFIDETHTLVGAGGAAGTGDAANLLKPALARGTLRTVGATTFAEYKKHIEKDPALTRRFQTVQVDEPDEPRALLMMRGIASAMEQHHQVQILDVALQAAVRLSHRYIPARQLPDKAISLLDTACARVAISLHATPAEVDDCRRRIEALETELAIIERERNLGADTDERLLAASQRLNDERVRLDQLESRWSGERTQVASILELRAQLRDGGAAAAETGQDRGHTLQHLRAQQQALTEAQGETPLMLLTVDEQVIASVVQDWTGIPVGRMVRNEIDNVLNLAETLSRRIIGQRHALEMIARRIQTSRAGLDNPGKPVGVFMLAGTSGVGKTETALALAESLYGGEHNVITINMSEYQEAHSVSALKGAPPGYVGYGEGGVLTEAVRRRPYSVVLLDEVEKAHPDVHELFFQVFDKGWMEDGEGRVIDFKNTLILLTTNAGTETITRLCSSPDLMPDPESIGKSLRQPLLQVFPPALLGRVVVIPYYPLSDAMLGSIIRLQLGRIGKRLHDSHQVPFSFDDEVVELIASRCTELESGGRMIDAILTNSVLPTISREFLGRLMRSEPVSTVHVRVERGEFAYAFE</sequence>
<feature type="domain" description="Clp R" evidence="8">
    <location>
        <begin position="10"/>
        <end position="156"/>
    </location>
</feature>
<dbReference type="EMBL" id="JACYNP010000003">
    <property type="protein sequence ID" value="MBD8121358.1"/>
    <property type="molecule type" value="Genomic_DNA"/>
</dbReference>